<proteinExistence type="inferred from homology"/>
<sequence length="511" mass="59346">MTNGCGKSDAAVVASKPANEAERSAEELVERRAATKGNADQQSTPRTPSRTSVTQALERIRRTARERKKERFTALLHHITPELLEAEFFALKKHAAPGVDGMMWRDYEQDLKANLEDLHARVHRGAYRPQPSRRVHIPKQDGRQRPLAIASLEDKIVQRATATVLNAIYEEDFLGFSYGFRPGRSAHDAMDALLVGIESRRVNFIVDADIRSFFDMVDQEWLIRFVEHRTGDQRIIRLIRKWLKAGVLEEGTVRVSEQGTAQGAVISPLLANIYLHYALDLWAERFRRREAAGDMIIVRYADDFIVGFEHENEARHFLEELRKRLQEFALSLHPEKTRLIEFGRHAEDNRRRRGLGKPETFNFLGFTFICSRSKQGKFQIRRKSRKDRMRAKLQAVKQGMRRRMHQSVLEQGKWLRQVVTGYFNYHAVPTNSRALSAFRYFVTEQWRRMLRRRSQIDGTTWQRVARLASDLLPKPQILHPWPRTRFTATHPRWEPYAGKPHVRICAGGAQQ</sequence>
<feature type="domain" description="Reverse transcriptase" evidence="3">
    <location>
        <begin position="118"/>
        <end position="368"/>
    </location>
</feature>
<dbReference type="Proteomes" id="UP000449969">
    <property type="component" value="Unassembled WGS sequence"/>
</dbReference>
<name>A0A844TPP5_9BRAD</name>
<feature type="compositionally biased region" description="Low complexity" evidence="2">
    <location>
        <begin position="41"/>
        <end position="52"/>
    </location>
</feature>
<dbReference type="NCBIfam" id="TIGR04416">
    <property type="entry name" value="group_II_RT_mat"/>
    <property type="match status" value="1"/>
</dbReference>
<feature type="compositionally biased region" description="Basic and acidic residues" evidence="2">
    <location>
        <begin position="19"/>
        <end position="33"/>
    </location>
</feature>
<reference evidence="4 5" key="1">
    <citation type="submission" date="2019-12" db="EMBL/GenBank/DDBJ databases">
        <title>Draft genome sequences Bradyrhizobium cajani AMBPC1010, Bradyrhizobium pachyrhizi AMBPC1040 and Bradyrhizobium yuanmingense ALSPC3051, three plant growth promoting strains isolated from nodules of Cajanus cajan L. in Dominican Republic.</title>
        <authorList>
            <person name="Flores-Felix J.D."/>
            <person name="Araujo J."/>
            <person name="Diaz-Alcantara C."/>
            <person name="Gonzalez-Andres F."/>
            <person name="Velazquez E."/>
        </authorList>
    </citation>
    <scope>NUCLEOTIDE SEQUENCE [LARGE SCALE GENOMIC DNA]</scope>
    <source>
        <strain evidence="4 5">1010</strain>
    </source>
</reference>
<dbReference type="PANTHER" id="PTHR34047">
    <property type="entry name" value="NUCLEAR INTRON MATURASE 1, MITOCHONDRIAL-RELATED"/>
    <property type="match status" value="1"/>
</dbReference>
<keyword evidence="4" id="KW-0548">Nucleotidyltransferase</keyword>
<keyword evidence="5" id="KW-1185">Reference proteome</keyword>
<keyword evidence="4" id="KW-0695">RNA-directed DNA polymerase</keyword>
<evidence type="ECO:0000256" key="1">
    <source>
        <dbReference type="ARBA" id="ARBA00034120"/>
    </source>
</evidence>
<dbReference type="EMBL" id="WQNE01000084">
    <property type="protein sequence ID" value="MVT78839.1"/>
    <property type="molecule type" value="Genomic_DNA"/>
</dbReference>
<evidence type="ECO:0000256" key="2">
    <source>
        <dbReference type="SAM" id="MobiDB-lite"/>
    </source>
</evidence>
<organism evidence="4 5">
    <name type="scientific">Bradyrhizobium cajani</name>
    <dbReference type="NCBI Taxonomy" id="1928661"/>
    <lineage>
        <taxon>Bacteria</taxon>
        <taxon>Pseudomonadati</taxon>
        <taxon>Pseudomonadota</taxon>
        <taxon>Alphaproteobacteria</taxon>
        <taxon>Hyphomicrobiales</taxon>
        <taxon>Nitrobacteraceae</taxon>
        <taxon>Bradyrhizobium</taxon>
    </lineage>
</organism>
<dbReference type="RefSeq" id="WP_157337931.1">
    <property type="nucleotide sequence ID" value="NZ_JANADL010000110.1"/>
</dbReference>
<dbReference type="CDD" id="cd01651">
    <property type="entry name" value="RT_G2_intron"/>
    <property type="match status" value="1"/>
</dbReference>
<evidence type="ECO:0000259" key="3">
    <source>
        <dbReference type="PROSITE" id="PS50878"/>
    </source>
</evidence>
<dbReference type="InterPro" id="IPR000477">
    <property type="entry name" value="RT_dom"/>
</dbReference>
<dbReference type="EC" id="2.7.7.49" evidence="4"/>
<dbReference type="OrthoDB" id="9793236at2"/>
<dbReference type="GO" id="GO:0003964">
    <property type="term" value="F:RNA-directed DNA polymerase activity"/>
    <property type="evidence" value="ECO:0007669"/>
    <property type="project" value="UniProtKB-KW"/>
</dbReference>
<dbReference type="Pfam" id="PF00078">
    <property type="entry name" value="RVT_1"/>
    <property type="match status" value="1"/>
</dbReference>
<dbReference type="AlphaFoldDB" id="A0A844TPP5"/>
<accession>A0A844TPP5</accession>
<dbReference type="InterPro" id="IPR030931">
    <property type="entry name" value="Group_II_RT_mat"/>
</dbReference>
<gene>
    <name evidence="4" type="primary">ltrA</name>
    <name evidence="4" type="ORF">GPL20_38445</name>
</gene>
<dbReference type="SUPFAM" id="SSF56672">
    <property type="entry name" value="DNA/RNA polymerases"/>
    <property type="match status" value="1"/>
</dbReference>
<protein>
    <submittedName>
        <fullName evidence="4">Group II intron reverse transcriptase/maturase</fullName>
        <ecNumber evidence="4">2.7.7.49</ecNumber>
    </submittedName>
</protein>
<comment type="similarity">
    <text evidence="1">Belongs to the bacterial reverse transcriptase family.</text>
</comment>
<keyword evidence="4" id="KW-0808">Transferase</keyword>
<evidence type="ECO:0000313" key="5">
    <source>
        <dbReference type="Proteomes" id="UP000449969"/>
    </source>
</evidence>
<comment type="caution">
    <text evidence="4">The sequence shown here is derived from an EMBL/GenBank/DDBJ whole genome shotgun (WGS) entry which is preliminary data.</text>
</comment>
<dbReference type="InterPro" id="IPR043502">
    <property type="entry name" value="DNA/RNA_pol_sf"/>
</dbReference>
<feature type="region of interest" description="Disordered" evidence="2">
    <location>
        <begin position="1"/>
        <end position="55"/>
    </location>
</feature>
<dbReference type="PANTHER" id="PTHR34047:SF8">
    <property type="entry name" value="PROTEIN YKFC"/>
    <property type="match status" value="1"/>
</dbReference>
<dbReference type="PROSITE" id="PS50878">
    <property type="entry name" value="RT_POL"/>
    <property type="match status" value="1"/>
</dbReference>
<evidence type="ECO:0000313" key="4">
    <source>
        <dbReference type="EMBL" id="MVT78839.1"/>
    </source>
</evidence>
<dbReference type="InterPro" id="IPR051083">
    <property type="entry name" value="GrpII_Intron_Splice-Mob/Def"/>
</dbReference>